<dbReference type="OrthoDB" id="10515871at2759"/>
<protein>
    <submittedName>
        <fullName evidence="1">Uncharacterized protein</fullName>
    </submittedName>
</protein>
<organism evidence="1 2">
    <name type="scientific">Rhynchosporium agropyri</name>
    <dbReference type="NCBI Taxonomy" id="914238"/>
    <lineage>
        <taxon>Eukaryota</taxon>
        <taxon>Fungi</taxon>
        <taxon>Dikarya</taxon>
        <taxon>Ascomycota</taxon>
        <taxon>Pezizomycotina</taxon>
        <taxon>Leotiomycetes</taxon>
        <taxon>Helotiales</taxon>
        <taxon>Ploettnerulaceae</taxon>
        <taxon>Rhynchosporium</taxon>
    </lineage>
</organism>
<dbReference type="EMBL" id="FJUX01000326">
    <property type="protein sequence ID" value="CZT13998.1"/>
    <property type="molecule type" value="Genomic_DNA"/>
</dbReference>
<sequence length="119" mass="13567">MHFGLAELLDIISQIDYILPQLSKFIEEFNTVVSDNDINVIKDVHGDVPSEMSNEISKNLSKRIGILDRLINTKSSDIHTLFQQAQAEQTRLEALNTKDIPQISKQMQTILDLNVSFKR</sequence>
<proteinExistence type="predicted"/>
<keyword evidence="2" id="KW-1185">Reference proteome</keyword>
<reference evidence="2" key="1">
    <citation type="submission" date="2016-03" db="EMBL/GenBank/DDBJ databases">
        <authorList>
            <person name="Guldener U."/>
        </authorList>
    </citation>
    <scope>NUCLEOTIDE SEQUENCE [LARGE SCALE GENOMIC DNA]</scope>
    <source>
        <strain evidence="2">04CH-RAC-A.6.1</strain>
    </source>
</reference>
<dbReference type="Proteomes" id="UP000178912">
    <property type="component" value="Unassembled WGS sequence"/>
</dbReference>
<gene>
    <name evidence="1" type="ORF">RAG0_17778</name>
</gene>
<evidence type="ECO:0000313" key="2">
    <source>
        <dbReference type="Proteomes" id="UP000178912"/>
    </source>
</evidence>
<name>A0A1E1LU19_9HELO</name>
<dbReference type="AlphaFoldDB" id="A0A1E1LU19"/>
<evidence type="ECO:0000313" key="1">
    <source>
        <dbReference type="EMBL" id="CZT13998.1"/>
    </source>
</evidence>
<accession>A0A1E1LU19</accession>